<dbReference type="Gene3D" id="1.25.40.10">
    <property type="entry name" value="Tetratricopeptide repeat domain"/>
    <property type="match status" value="2"/>
</dbReference>
<gene>
    <name evidence="3" type="ORF">N0F65_001492</name>
</gene>
<dbReference type="AlphaFoldDB" id="A0AAV2Z4F1"/>
<dbReference type="PIRSF" id="PIRSF038922">
    <property type="entry name" value="SRP72"/>
    <property type="match status" value="1"/>
</dbReference>
<evidence type="ECO:0000313" key="4">
    <source>
        <dbReference type="Proteomes" id="UP001146120"/>
    </source>
</evidence>
<dbReference type="Proteomes" id="UP001146120">
    <property type="component" value="Unassembled WGS sequence"/>
</dbReference>
<comment type="subcellular location">
    <subcellularLocation>
        <location evidence="1">Cytoplasm</location>
    </subcellularLocation>
</comment>
<feature type="compositionally biased region" description="Basic residues" evidence="2">
    <location>
        <begin position="586"/>
        <end position="601"/>
    </location>
</feature>
<feature type="compositionally biased region" description="Basic and acidic residues" evidence="2">
    <location>
        <begin position="559"/>
        <end position="570"/>
    </location>
</feature>
<dbReference type="InterPro" id="IPR026270">
    <property type="entry name" value="SRP72"/>
</dbReference>
<proteinExistence type="inferred from homology"/>
<organism evidence="3 4">
    <name type="scientific">Lagenidium giganteum</name>
    <dbReference type="NCBI Taxonomy" id="4803"/>
    <lineage>
        <taxon>Eukaryota</taxon>
        <taxon>Sar</taxon>
        <taxon>Stramenopiles</taxon>
        <taxon>Oomycota</taxon>
        <taxon>Peronosporomycetes</taxon>
        <taxon>Pythiales</taxon>
        <taxon>Pythiaceae</taxon>
    </lineage>
</organism>
<dbReference type="PANTHER" id="PTHR14094">
    <property type="entry name" value="SIGNAL RECOGNITION PARTICLE 72"/>
    <property type="match status" value="1"/>
</dbReference>
<keyword evidence="1" id="KW-0733">Signal recognition particle</keyword>
<evidence type="ECO:0000256" key="2">
    <source>
        <dbReference type="SAM" id="MobiDB-lite"/>
    </source>
</evidence>
<feature type="compositionally biased region" description="Low complexity" evidence="2">
    <location>
        <begin position="638"/>
        <end position="649"/>
    </location>
</feature>
<dbReference type="GO" id="GO:0006614">
    <property type="term" value="P:SRP-dependent cotranslational protein targeting to membrane"/>
    <property type="evidence" value="ECO:0007669"/>
    <property type="project" value="UniProtKB-UniRule"/>
</dbReference>
<reference evidence="3" key="1">
    <citation type="submission" date="2022-11" db="EMBL/GenBank/DDBJ databases">
        <authorList>
            <person name="Morgan W.R."/>
            <person name="Tartar A."/>
        </authorList>
    </citation>
    <scope>NUCLEOTIDE SEQUENCE</scope>
    <source>
        <strain evidence="3">ARSEF 373</strain>
    </source>
</reference>
<reference evidence="3" key="2">
    <citation type="journal article" date="2023" name="Microbiol Resour">
        <title>Decontamination and Annotation of the Draft Genome Sequence of the Oomycete Lagenidium giganteum ARSEF 373.</title>
        <authorList>
            <person name="Morgan W.R."/>
            <person name="Tartar A."/>
        </authorList>
    </citation>
    <scope>NUCLEOTIDE SEQUENCE</scope>
    <source>
        <strain evidence="3">ARSEF 373</strain>
    </source>
</reference>
<dbReference type="EMBL" id="DAKRPA010000066">
    <property type="protein sequence ID" value="DBA00297.1"/>
    <property type="molecule type" value="Genomic_DNA"/>
</dbReference>
<comment type="similarity">
    <text evidence="1">Belongs to the SRP72 family.</text>
</comment>
<feature type="region of interest" description="Disordered" evidence="2">
    <location>
        <begin position="629"/>
        <end position="658"/>
    </location>
</feature>
<evidence type="ECO:0000313" key="3">
    <source>
        <dbReference type="EMBL" id="DBA00297.1"/>
    </source>
</evidence>
<comment type="function">
    <text evidence="1">Component of the signal recognition particle (SRP) complex, a ribonucleoprotein complex that mediates the cotranslational targeting of secretory and membrane proteins to the endoplasmic reticulum (ER).</text>
</comment>
<keyword evidence="1" id="KW-0963">Cytoplasm</keyword>
<dbReference type="GO" id="GO:0008312">
    <property type="term" value="F:7S RNA binding"/>
    <property type="evidence" value="ECO:0007669"/>
    <property type="project" value="TreeGrafter"/>
</dbReference>
<sequence>MATEASLFVELNAALERENYTKAVEICNNIRSRNPDDQDAVRVKCIALIRLEKACSMRLILAIFDKALELATKYDFLAAERAYCLYRQKNDEDVLKLVETSEKNATLLHLQAQALYRQGAFDKSIAIYEELLASARPEDDTMELQANLVAAYASAGRSHELQQRDIPIDDSFEIAFNKSFIAIEPGNWAAARESLEESERLCREVLFVEGTSASEIENEVAVIRAQLAYVKQMQGDADGALSEYRNILKLKLSNQAVAAVASNNIVSIRKDRDLFDSLKRLKAIENETTMEKLNFQQQEAVLTNRALVLCLMNKTGECRESIVALKARFPASKALAEIAVMLALKDSESTDAISVLENDFSLGGRLGLAHVYLAQGRSAEAAAAIRSIKQIAYTPGTVATLVALYEAAGDSAAAQDVLREAVEYHKQHDFSSSHAMKIREGVCAHQVEKKEYESAAAAYMELLEGEHAVVMEPDLRLRSLASLAIALSYCDAKAAEVRCAMLPPVPESNLDPAELEQMVQRSNRLASKLADAGEKKNGRKRAAKNPERIARKRAKRREAHLQKLRERDDYNPTIGLVNPDPERWIPRKQRSYGKRGRRGRNRFVGAQGAGMSTSKDALKLDAAARAARKADEEEKKPAAVVVSSSSTVLRKSKKKKRR</sequence>
<dbReference type="SUPFAM" id="SSF48452">
    <property type="entry name" value="TPR-like"/>
    <property type="match status" value="1"/>
</dbReference>
<evidence type="ECO:0000256" key="1">
    <source>
        <dbReference type="PIRNR" id="PIRNR038922"/>
    </source>
</evidence>
<keyword evidence="1" id="KW-0687">Ribonucleoprotein</keyword>
<dbReference type="GO" id="GO:0043022">
    <property type="term" value="F:ribosome binding"/>
    <property type="evidence" value="ECO:0007669"/>
    <property type="project" value="TreeGrafter"/>
</dbReference>
<keyword evidence="4" id="KW-1185">Reference proteome</keyword>
<accession>A0AAV2Z4F1</accession>
<dbReference type="PANTHER" id="PTHR14094:SF9">
    <property type="entry name" value="SIGNAL RECOGNITION PARTICLE SUBUNIT SRP72"/>
    <property type="match status" value="1"/>
</dbReference>
<feature type="region of interest" description="Disordered" evidence="2">
    <location>
        <begin position="528"/>
        <end position="616"/>
    </location>
</feature>
<dbReference type="GO" id="GO:0005786">
    <property type="term" value="C:signal recognition particle, endoplasmic reticulum targeting"/>
    <property type="evidence" value="ECO:0007669"/>
    <property type="project" value="UniProtKB-UniRule"/>
</dbReference>
<name>A0AAV2Z4F1_9STRA</name>
<dbReference type="InterPro" id="IPR011990">
    <property type="entry name" value="TPR-like_helical_dom_sf"/>
</dbReference>
<comment type="caution">
    <text evidence="3">The sequence shown here is derived from an EMBL/GenBank/DDBJ whole genome shotgun (WGS) entry which is preliminary data.</text>
</comment>
<protein>
    <recommendedName>
        <fullName evidence="1">Signal recognition particle subunit SRP72</fullName>
    </recommendedName>
</protein>